<dbReference type="GO" id="GO:0071949">
    <property type="term" value="F:FAD binding"/>
    <property type="evidence" value="ECO:0007669"/>
    <property type="project" value="InterPro"/>
</dbReference>
<evidence type="ECO:0008006" key="3">
    <source>
        <dbReference type="Google" id="ProtNLM"/>
    </source>
</evidence>
<dbReference type="GO" id="GO:0055088">
    <property type="term" value="P:lipid homeostasis"/>
    <property type="evidence" value="ECO:0007669"/>
    <property type="project" value="TreeGrafter"/>
</dbReference>
<dbReference type="GO" id="GO:0003997">
    <property type="term" value="F:acyl-CoA oxidase activity"/>
    <property type="evidence" value="ECO:0007669"/>
    <property type="project" value="InterPro"/>
</dbReference>
<dbReference type="Gene3D" id="2.40.110.10">
    <property type="entry name" value="Butyryl-CoA Dehydrogenase, subunit A, domain 2"/>
    <property type="match status" value="1"/>
</dbReference>
<dbReference type="SUPFAM" id="SSF56645">
    <property type="entry name" value="Acyl-CoA dehydrogenase NM domain-like"/>
    <property type="match status" value="1"/>
</dbReference>
<name>A0A1X6N2C0_9APHY</name>
<evidence type="ECO:0000313" key="1">
    <source>
        <dbReference type="EMBL" id="OSX62650.1"/>
    </source>
</evidence>
<accession>A0A1X6N2C0</accession>
<dbReference type="InterPro" id="IPR012258">
    <property type="entry name" value="Acyl-CoA_oxidase"/>
</dbReference>
<dbReference type="AlphaFoldDB" id="A0A1X6N2C0"/>
<sequence length="569" mass="62785">MRSELCNHPAFTTRAETLSYEERVRLVYQRLDALLEIYNETEYALDDVETLSPKFWEPYKDPALVIDVGCANVLACHLNLFLGTILPMKSERPDLLPIMQQILEGEVIGNFLLTELGHGLDITRLETTATKVTDGYILHTPHGGAAKFMPPTTPHPTRAKISVVFARLLVDGEDRGVHPFLVPTSDEHGMCLGISATILPPRSGTSPLDYSLTSFDHVRLPPAAFLGSALDAPADRHALLLRYIWRTTVGQASLSLIAITGTKIAACLGVEYSLRRMVQGKQHVPTPVMGFRTQQLPMVYCTAVAHVLDAWAPRVIEQFVRTDIDVEVRGGLAAVLKTTVCRFATHYYREVGERLGVQGTFGHNIVSQIEMDMRGFIIAEGDIRVLSIRLFSQMLQGRVALPMPSHGDSVLAQHSAGLLVRCQRLLAGLELGHRDPRFNDLILPQCEPGILALGCAYAYGAAVDAGVPQPLLDLFELAAMKWDPSWYSENTSLSDEVRLLREDRAVLAALPHIRAYVDALGVRDSISAPILSDEAWQNWTRQLRSYVGGATRDKISLTGVPTDDSKARL</sequence>
<dbReference type="InterPro" id="IPR046373">
    <property type="entry name" value="Acyl-CoA_Oxase/DH_mid-dom_sf"/>
</dbReference>
<dbReference type="GeneID" id="36333730"/>
<dbReference type="Gene3D" id="1.20.140.10">
    <property type="entry name" value="Butyryl-CoA Dehydrogenase, subunit A, domain 3"/>
    <property type="match status" value="1"/>
</dbReference>
<dbReference type="Proteomes" id="UP000194127">
    <property type="component" value="Unassembled WGS sequence"/>
</dbReference>
<proteinExistence type="predicted"/>
<dbReference type="RefSeq" id="XP_024339444.1">
    <property type="nucleotide sequence ID" value="XM_024488781.1"/>
</dbReference>
<dbReference type="PANTHER" id="PTHR10909">
    <property type="entry name" value="ELECTRON TRANSPORT OXIDOREDUCTASE"/>
    <property type="match status" value="1"/>
</dbReference>
<reference evidence="1 2" key="1">
    <citation type="submission" date="2017-04" db="EMBL/GenBank/DDBJ databases">
        <title>Genome Sequence of the Model Brown-Rot Fungus Postia placenta SB12.</title>
        <authorList>
            <consortium name="DOE Joint Genome Institute"/>
            <person name="Gaskell J."/>
            <person name="Kersten P."/>
            <person name="Larrondo L.F."/>
            <person name="Canessa P."/>
            <person name="Martinez D."/>
            <person name="Hibbett D."/>
            <person name="Schmoll M."/>
            <person name="Kubicek C.P."/>
            <person name="Martinez A.T."/>
            <person name="Yadav J."/>
            <person name="Master E."/>
            <person name="Magnuson J.K."/>
            <person name="James T."/>
            <person name="Yaver D."/>
            <person name="Berka R."/>
            <person name="Labutti K."/>
            <person name="Lipzen A."/>
            <person name="Aerts A."/>
            <person name="Barry K."/>
            <person name="Henrissat B."/>
            <person name="Blanchette R."/>
            <person name="Grigoriev I."/>
            <person name="Cullen D."/>
        </authorList>
    </citation>
    <scope>NUCLEOTIDE SEQUENCE [LARGE SCALE GENOMIC DNA]</scope>
    <source>
        <strain evidence="1 2">MAD-698-R-SB12</strain>
    </source>
</reference>
<dbReference type="STRING" id="670580.A0A1X6N2C0"/>
<protein>
    <recommendedName>
        <fullName evidence="3">Acyl-CoA oxidase C-terminal domain-containing protein</fullName>
    </recommendedName>
</protein>
<gene>
    <name evidence="1" type="ORF">POSPLADRAFT_1180753</name>
</gene>
<dbReference type="GO" id="GO:0005504">
    <property type="term" value="F:fatty acid binding"/>
    <property type="evidence" value="ECO:0007669"/>
    <property type="project" value="TreeGrafter"/>
</dbReference>
<evidence type="ECO:0000313" key="2">
    <source>
        <dbReference type="Proteomes" id="UP000194127"/>
    </source>
</evidence>
<dbReference type="SUPFAM" id="SSF47203">
    <property type="entry name" value="Acyl-CoA dehydrogenase C-terminal domain-like"/>
    <property type="match status" value="1"/>
</dbReference>
<dbReference type="EMBL" id="KZ110596">
    <property type="protein sequence ID" value="OSX62650.1"/>
    <property type="molecule type" value="Genomic_DNA"/>
</dbReference>
<dbReference type="InterPro" id="IPR009100">
    <property type="entry name" value="AcylCoA_DH/oxidase_NM_dom_sf"/>
</dbReference>
<dbReference type="InterPro" id="IPR036250">
    <property type="entry name" value="AcylCo_DH-like_C"/>
</dbReference>
<dbReference type="GO" id="GO:0005777">
    <property type="term" value="C:peroxisome"/>
    <property type="evidence" value="ECO:0007669"/>
    <property type="project" value="InterPro"/>
</dbReference>
<keyword evidence="2" id="KW-1185">Reference proteome</keyword>
<dbReference type="OrthoDB" id="538336at2759"/>
<dbReference type="GO" id="GO:0033540">
    <property type="term" value="P:fatty acid beta-oxidation using acyl-CoA oxidase"/>
    <property type="evidence" value="ECO:0007669"/>
    <property type="project" value="TreeGrafter"/>
</dbReference>
<dbReference type="PANTHER" id="PTHR10909:SF382">
    <property type="entry name" value="ACYL-COENZYME A OXIDASE"/>
    <property type="match status" value="1"/>
</dbReference>
<organism evidence="1 2">
    <name type="scientific">Postia placenta MAD-698-R-SB12</name>
    <dbReference type="NCBI Taxonomy" id="670580"/>
    <lineage>
        <taxon>Eukaryota</taxon>
        <taxon>Fungi</taxon>
        <taxon>Dikarya</taxon>
        <taxon>Basidiomycota</taxon>
        <taxon>Agaricomycotina</taxon>
        <taxon>Agaricomycetes</taxon>
        <taxon>Polyporales</taxon>
        <taxon>Adustoporiaceae</taxon>
        <taxon>Rhodonia</taxon>
    </lineage>
</organism>